<proteinExistence type="predicted"/>
<feature type="transmembrane region" description="Helical" evidence="1">
    <location>
        <begin position="7"/>
        <end position="25"/>
    </location>
</feature>
<dbReference type="Pfam" id="PF01841">
    <property type="entry name" value="Transglut_core"/>
    <property type="match status" value="1"/>
</dbReference>
<dbReference type="InterPro" id="IPR038765">
    <property type="entry name" value="Papain-like_cys_pep_sf"/>
</dbReference>
<dbReference type="EMBL" id="SRZA01000057">
    <property type="protein sequence ID" value="TGX99995.1"/>
    <property type="molecule type" value="Genomic_DNA"/>
</dbReference>
<evidence type="ECO:0000313" key="4">
    <source>
        <dbReference type="Proteomes" id="UP000305751"/>
    </source>
</evidence>
<evidence type="ECO:0000256" key="1">
    <source>
        <dbReference type="SAM" id="Phobius"/>
    </source>
</evidence>
<evidence type="ECO:0000259" key="2">
    <source>
        <dbReference type="Pfam" id="PF01841"/>
    </source>
</evidence>
<dbReference type="InterPro" id="IPR002931">
    <property type="entry name" value="Transglutaminase-like"/>
</dbReference>
<feature type="domain" description="Transglutaminase-like" evidence="2">
    <location>
        <begin position="198"/>
        <end position="289"/>
    </location>
</feature>
<protein>
    <submittedName>
        <fullName evidence="3">Transglutaminase domain-containing protein</fullName>
    </submittedName>
</protein>
<evidence type="ECO:0000313" key="3">
    <source>
        <dbReference type="EMBL" id="TGX99995.1"/>
    </source>
</evidence>
<gene>
    <name evidence="3" type="ORF">E5356_15140</name>
</gene>
<dbReference type="Gene3D" id="2.60.120.260">
    <property type="entry name" value="Galactose-binding domain-like"/>
    <property type="match status" value="2"/>
</dbReference>
<dbReference type="PANTHER" id="PTHR35532">
    <property type="entry name" value="SIMILAR TO POLYHYDROXYALKANOATE DEPOLYMERASE"/>
    <property type="match status" value="1"/>
</dbReference>
<dbReference type="AlphaFoldDB" id="A0A4S2AGF7"/>
<dbReference type="RefSeq" id="WP_136014742.1">
    <property type="nucleotide sequence ID" value="NZ_CAJTBC010000011.1"/>
</dbReference>
<comment type="caution">
    <text evidence="3">The sequence shown here is derived from an EMBL/GenBank/DDBJ whole genome shotgun (WGS) entry which is preliminary data.</text>
</comment>
<keyword evidence="1" id="KW-0472">Membrane</keyword>
<name>A0A4S2AGF7_9BACE</name>
<reference evidence="3 4" key="1">
    <citation type="submission" date="2019-04" db="EMBL/GenBank/DDBJ databases">
        <title>Microbes associate with the intestines of laboratory mice.</title>
        <authorList>
            <person name="Navarre W."/>
            <person name="Wong E."/>
            <person name="Huang K."/>
            <person name="Tropini C."/>
            <person name="Ng K."/>
            <person name="Yu B."/>
        </authorList>
    </citation>
    <scope>NUCLEOTIDE SEQUENCE [LARGE SCALE GENOMIC DNA]</scope>
    <source>
        <strain evidence="3 4">NM70_E10</strain>
    </source>
</reference>
<keyword evidence="1" id="KW-0812">Transmembrane</keyword>
<keyword evidence="1" id="KW-1133">Transmembrane helix</keyword>
<dbReference type="Proteomes" id="UP000305751">
    <property type="component" value="Unassembled WGS sequence"/>
</dbReference>
<organism evidence="3 4">
    <name type="scientific">Bacteroides acidifaciens</name>
    <dbReference type="NCBI Taxonomy" id="85831"/>
    <lineage>
        <taxon>Bacteria</taxon>
        <taxon>Pseudomonadati</taxon>
        <taxon>Bacteroidota</taxon>
        <taxon>Bacteroidia</taxon>
        <taxon>Bacteroidales</taxon>
        <taxon>Bacteroidaceae</taxon>
        <taxon>Bacteroides</taxon>
    </lineage>
</organism>
<dbReference type="SUPFAM" id="SSF54001">
    <property type="entry name" value="Cysteine proteinases"/>
    <property type="match status" value="1"/>
</dbReference>
<dbReference type="PANTHER" id="PTHR35532:SF5">
    <property type="entry name" value="CARBOHYDRATE-BINDING DOMAIN-CONTAINING PROTEIN"/>
    <property type="match status" value="1"/>
</dbReference>
<keyword evidence="4" id="KW-1185">Reference proteome</keyword>
<sequence length="668" mass="78708">MKIRKVGYYILFSWFVAGTLCLGLYPCKNKDTQTTLDIAMEKAGDNRQELEKVLRHYQQSPADSLKYKAACFLIENMPYYSYPVGKQLDNYKTYFNWLRHYRKKTPRQLSDSIRQFFGPIGELEKKQNIHEIDSAYLCHNIEWAFKVWQEQPWGKHISFATFCEYILPYRIEDEPLKYWREEYYNKFDSLLIPLKNSNSPDKENPVAVANYLIQKLPHKYHRYTGIFPYSFGHVGPEHVQYLTGSCREVTDFAVYLFRALGIPCAIDFIPVRGNVNASHLWVVCWDKDGKEYMTDFPRELWPTEKNWWHEHDDSPKVYRSTFSLNRTLAEETGNDGEEIYPFWSLPKFTDITHVYGRHYLEQVRIPVSRLYNTPTKGKIAYLCLSYRKRWIPVDRTVYKRGQLIFNKLRKGSVMRIATYENKELIYLTDPFYIDKNTNELHFYTCEKQTKEITLYSKYQLTNDELFLNRMLGGVFEGSNRADFKTKDTLFVIREKPYRLNTSVKIHSDKSYRYVRYIGGKNSNCNIAEVAFYAAGEDTPLKGKVMGTPGCFQQDGSHEYTNVFDGKSWTSFDYKESEGGWAGLDLGIPTQIDKIVYTPRNHDNYIRPGDIYELFYCDKDWISAGEMQATSDSLHYQQLPQNALLLLCNYTRGTQERIFVYENGSQIWK</sequence>
<accession>A0A4S2AGF7</accession>